<dbReference type="InterPro" id="IPR006047">
    <property type="entry name" value="GH13_cat_dom"/>
</dbReference>
<dbReference type="PANTHER" id="PTHR10357">
    <property type="entry name" value="ALPHA-AMYLASE FAMILY MEMBER"/>
    <property type="match status" value="1"/>
</dbReference>
<sequence>MSRRPRGRMKGPFMLDHGTPTLPNATLASLGETLRPHLRALYPEAAGELEVALDAHVRLTGLRPWTGTPPDWHRHMRLYAVYPEGVTYDPALPPFRNLIAHLPVVHKLHCNAMHVLPFWASPRRDMGYDISDYYRIRPELGTLEDLLAFRDAAHAQGIQIMVDAVLNHVSEACTWFRHAQAGCPRCRDFFIHSAHPPRFLRKVERDATWYAEYEVDGRAVEVEIAFPELTGLVPHWRLGLDGHWYYHTYYPEELDLNWANPEVFLEMAKVLLHWASLGFHFRLDAIPFVGKPAYKRINRPDPATHRLVQAFRTLAEAAHPNAILVAESFEDLATVKTYFGEDAAAGAHFAYNFHLCANLWISLTKHDPYYLWNLLEQDRDIPPGAQWLNFLRNHDELSLAHLHPGQVHDLLRNLLRFGKPFRQGHSVSGRTLSLLGANKARFSMAYFLLASLPGAPMVIYGDEIAFPNRRLLALPRERRKDTRNINRGVLRPRDYHADHAGDMVDFLASVLGAREAASSFFDHYPERIGGPDRELFLARYGGSGGTLLVLVNLSPRARYVPLDLRGFRPVTSVNRVSLTPAGVSLGAYAGVWLET</sequence>
<keyword evidence="3" id="KW-1185">Reference proteome</keyword>
<dbReference type="Proteomes" id="UP001228113">
    <property type="component" value="Chromosome"/>
</dbReference>
<evidence type="ECO:0000313" key="3">
    <source>
        <dbReference type="Proteomes" id="UP001228113"/>
    </source>
</evidence>
<evidence type="ECO:0000313" key="2">
    <source>
        <dbReference type="EMBL" id="BDU75552.1"/>
    </source>
</evidence>
<feature type="domain" description="Glycosyl hydrolase family 13 catalytic" evidence="1">
    <location>
        <begin position="73"/>
        <end position="514"/>
    </location>
</feature>
<name>A0AA48GQ68_9BACT</name>
<organism evidence="2 3">
    <name type="scientific">Mesoterricola sediminis</name>
    <dbReference type="NCBI Taxonomy" id="2927980"/>
    <lineage>
        <taxon>Bacteria</taxon>
        <taxon>Pseudomonadati</taxon>
        <taxon>Acidobacteriota</taxon>
        <taxon>Holophagae</taxon>
        <taxon>Holophagales</taxon>
        <taxon>Holophagaceae</taxon>
        <taxon>Mesoterricola</taxon>
    </lineage>
</organism>
<dbReference type="KEGG" id="msea:METESE_05100"/>
<protein>
    <submittedName>
        <fullName evidence="2">Alpha-amylase</fullName>
    </submittedName>
</protein>
<proteinExistence type="predicted"/>
<gene>
    <name evidence="2" type="ORF">METESE_05100</name>
</gene>
<evidence type="ECO:0000259" key="1">
    <source>
        <dbReference type="SMART" id="SM00642"/>
    </source>
</evidence>
<accession>A0AA48GQ68</accession>
<dbReference type="Gene3D" id="3.20.20.80">
    <property type="entry name" value="Glycosidases"/>
    <property type="match status" value="3"/>
</dbReference>
<reference evidence="2" key="1">
    <citation type="journal article" date="2023" name="Int. J. Syst. Evol. Microbiol.">
        <title>Mesoterricola silvestris gen. nov., sp. nov., Mesoterricola sediminis sp. nov., Geothrix oryzae sp. nov., Geothrix edaphica sp. nov., Geothrix rubra sp. nov., and Geothrix limicola sp. nov., six novel members of Acidobacteriota isolated from soils.</title>
        <authorList>
            <person name="Itoh H."/>
            <person name="Sugisawa Y."/>
            <person name="Mise K."/>
            <person name="Xu Z."/>
            <person name="Kuniyasu M."/>
            <person name="Ushijima N."/>
            <person name="Kawano K."/>
            <person name="Kobayashi E."/>
            <person name="Shiratori Y."/>
            <person name="Masuda Y."/>
            <person name="Senoo K."/>
        </authorList>
    </citation>
    <scope>NUCLEOTIDE SEQUENCE</scope>
    <source>
        <strain evidence="2">W786</strain>
    </source>
</reference>
<dbReference type="InterPro" id="IPR017853">
    <property type="entry name" value="GH"/>
</dbReference>
<dbReference type="SMART" id="SM00642">
    <property type="entry name" value="Aamy"/>
    <property type="match status" value="1"/>
</dbReference>
<dbReference type="InterPro" id="IPR045857">
    <property type="entry name" value="O16G_dom_2"/>
</dbReference>
<dbReference type="PANTHER" id="PTHR10357:SF219">
    <property type="entry name" value="MALTOSE ALPHA-D-GLUCOSYLTRANSFERASE"/>
    <property type="match status" value="1"/>
</dbReference>
<dbReference type="AlphaFoldDB" id="A0AA48GQ68"/>
<dbReference type="GO" id="GO:0005975">
    <property type="term" value="P:carbohydrate metabolic process"/>
    <property type="evidence" value="ECO:0007669"/>
    <property type="project" value="InterPro"/>
</dbReference>
<dbReference type="EMBL" id="AP027081">
    <property type="protein sequence ID" value="BDU75552.1"/>
    <property type="molecule type" value="Genomic_DNA"/>
</dbReference>
<dbReference type="Gene3D" id="3.90.400.10">
    <property type="entry name" value="Oligo-1,6-glucosidase, Domain 2"/>
    <property type="match status" value="1"/>
</dbReference>
<dbReference type="SUPFAM" id="SSF51445">
    <property type="entry name" value="(Trans)glycosidases"/>
    <property type="match status" value="1"/>
</dbReference>
<dbReference type="Pfam" id="PF00128">
    <property type="entry name" value="Alpha-amylase"/>
    <property type="match status" value="1"/>
</dbReference>